<dbReference type="Proteomes" id="UP001189429">
    <property type="component" value="Unassembled WGS sequence"/>
</dbReference>
<feature type="compositionally biased region" description="Basic and acidic residues" evidence="1">
    <location>
        <begin position="233"/>
        <end position="253"/>
    </location>
</feature>
<feature type="non-terminal residue" evidence="2">
    <location>
        <position position="1"/>
    </location>
</feature>
<gene>
    <name evidence="2" type="ORF">PCOR1329_LOCUS48186</name>
</gene>
<dbReference type="EMBL" id="CAUYUJ010015816">
    <property type="protein sequence ID" value="CAK0858417.1"/>
    <property type="molecule type" value="Genomic_DNA"/>
</dbReference>
<evidence type="ECO:0000313" key="2">
    <source>
        <dbReference type="EMBL" id="CAK0858417.1"/>
    </source>
</evidence>
<proteinExistence type="predicted"/>
<accession>A0ABN9UJX7</accession>
<keyword evidence="3" id="KW-1185">Reference proteome</keyword>
<comment type="caution">
    <text evidence="2">The sequence shown here is derived from an EMBL/GenBank/DDBJ whole genome shotgun (WGS) entry which is preliminary data.</text>
</comment>
<organism evidence="2 3">
    <name type="scientific">Prorocentrum cordatum</name>
    <dbReference type="NCBI Taxonomy" id="2364126"/>
    <lineage>
        <taxon>Eukaryota</taxon>
        <taxon>Sar</taxon>
        <taxon>Alveolata</taxon>
        <taxon>Dinophyceae</taxon>
        <taxon>Prorocentrales</taxon>
        <taxon>Prorocentraceae</taxon>
        <taxon>Prorocentrum</taxon>
    </lineage>
</organism>
<feature type="compositionally biased region" description="Low complexity" evidence="1">
    <location>
        <begin position="271"/>
        <end position="281"/>
    </location>
</feature>
<feature type="compositionally biased region" description="Basic residues" evidence="1">
    <location>
        <begin position="99"/>
        <end position="115"/>
    </location>
</feature>
<evidence type="ECO:0000313" key="3">
    <source>
        <dbReference type="Proteomes" id="UP001189429"/>
    </source>
</evidence>
<feature type="region of interest" description="Disordered" evidence="1">
    <location>
        <begin position="218"/>
        <end position="323"/>
    </location>
</feature>
<protein>
    <submittedName>
        <fullName evidence="2">Uncharacterized protein</fullName>
    </submittedName>
</protein>
<sequence>WQPPPPSPSPLGTAEAIPAGQPGARLPRILRGGGPPAKRAQGGGLGGDEAPWQMHAFGEAPWHVAACGGRGGPEAQAGPRAVRRTKPSWLFRLGAAPRGGRRRRGRGRGRGRRRRGGCDLLLHSPPRGRRALAPARPRGRCCHTASSPGSGRHLPLVARSRWRRRGCIVRVLLSRSGAARPVPLGAAAAHGLLPVRTGGETVRARRAARRAARLPRPDCLGLGQRHRSASADGGRKFQDGCARKTGREREREKKIKHKNRWQEQTSALRYSQGSGSSQSSGALAGQPRSRRAAGKQTERAPPHDSQSGCSSCLDPPRGGYDPS</sequence>
<name>A0ABN9UJX7_9DINO</name>
<feature type="non-terminal residue" evidence="2">
    <location>
        <position position="323"/>
    </location>
</feature>
<feature type="region of interest" description="Disordered" evidence="1">
    <location>
        <begin position="1"/>
        <end position="51"/>
    </location>
</feature>
<feature type="region of interest" description="Disordered" evidence="1">
    <location>
        <begin position="96"/>
        <end position="150"/>
    </location>
</feature>
<evidence type="ECO:0000256" key="1">
    <source>
        <dbReference type="SAM" id="MobiDB-lite"/>
    </source>
</evidence>
<feature type="compositionally biased region" description="Gly residues" evidence="1">
    <location>
        <begin position="31"/>
        <end position="47"/>
    </location>
</feature>
<reference evidence="2" key="1">
    <citation type="submission" date="2023-10" db="EMBL/GenBank/DDBJ databases">
        <authorList>
            <person name="Chen Y."/>
            <person name="Shah S."/>
            <person name="Dougan E. K."/>
            <person name="Thang M."/>
            <person name="Chan C."/>
        </authorList>
    </citation>
    <scope>NUCLEOTIDE SEQUENCE [LARGE SCALE GENOMIC DNA]</scope>
</reference>